<name>A0A6S9HV39_HETAK</name>
<dbReference type="AlphaFoldDB" id="A0A6S9HV39"/>
<gene>
    <name evidence="1" type="ORF">HAKA00212_LOCUS18351</name>
    <name evidence="2" type="ORF">HAKA00212_LOCUS18352</name>
</gene>
<organism evidence="2">
    <name type="scientific">Heterosigma akashiwo</name>
    <name type="common">Chromophytic alga</name>
    <name type="synonym">Heterosigma carterae</name>
    <dbReference type="NCBI Taxonomy" id="2829"/>
    <lineage>
        <taxon>Eukaryota</taxon>
        <taxon>Sar</taxon>
        <taxon>Stramenopiles</taxon>
        <taxon>Ochrophyta</taxon>
        <taxon>Raphidophyceae</taxon>
        <taxon>Chattonellales</taxon>
        <taxon>Chattonellaceae</taxon>
        <taxon>Heterosigma</taxon>
    </lineage>
</organism>
<proteinExistence type="predicted"/>
<evidence type="ECO:0000313" key="1">
    <source>
        <dbReference type="EMBL" id="CAE0639536.1"/>
    </source>
</evidence>
<dbReference type="EMBL" id="HBIU01040310">
    <property type="protein sequence ID" value="CAE0639536.1"/>
    <property type="molecule type" value="Transcribed_RNA"/>
</dbReference>
<reference evidence="2" key="1">
    <citation type="submission" date="2021-01" db="EMBL/GenBank/DDBJ databases">
        <authorList>
            <person name="Corre E."/>
            <person name="Pelletier E."/>
            <person name="Niang G."/>
            <person name="Scheremetjew M."/>
            <person name="Finn R."/>
            <person name="Kale V."/>
            <person name="Holt S."/>
            <person name="Cochrane G."/>
            <person name="Meng A."/>
            <person name="Brown T."/>
            <person name="Cohen L."/>
        </authorList>
    </citation>
    <scope>NUCLEOTIDE SEQUENCE</scope>
    <source>
        <strain evidence="2">CCMP3107</strain>
    </source>
</reference>
<accession>A0A6S9HV39</accession>
<dbReference type="EMBL" id="HBIU01040311">
    <property type="protein sequence ID" value="CAE0639537.1"/>
    <property type="molecule type" value="Transcribed_RNA"/>
</dbReference>
<evidence type="ECO:0000313" key="2">
    <source>
        <dbReference type="EMBL" id="CAE0639537.1"/>
    </source>
</evidence>
<protein>
    <submittedName>
        <fullName evidence="2">Uncharacterized protein</fullName>
    </submittedName>
</protein>
<sequence>MKYNNINNDDSNIKYMITGFQKCKDEILSTSQCATQTDWWYILEAVCSIFSSSKQQHHKEKKELLLLAMARKTNNETHHTYSGSNTALLHLFDVSKRSQD</sequence>